<evidence type="ECO:0008006" key="4">
    <source>
        <dbReference type="Google" id="ProtNLM"/>
    </source>
</evidence>
<keyword evidence="1" id="KW-0732">Signal</keyword>
<dbReference type="OrthoDB" id="8117074at2"/>
<keyword evidence="3" id="KW-1185">Reference proteome</keyword>
<reference evidence="3" key="1">
    <citation type="submission" date="2017-11" db="EMBL/GenBank/DDBJ databases">
        <authorList>
            <person name="Kuznetsova I."/>
            <person name="Sazanova A."/>
            <person name="Chirak E."/>
            <person name="Safronova V."/>
            <person name="Willems A."/>
        </authorList>
    </citation>
    <scope>NUCLEOTIDE SEQUENCE [LARGE SCALE GENOMIC DNA]</scope>
    <source>
        <strain evidence="3">STM 196</strain>
    </source>
</reference>
<dbReference type="Proteomes" id="UP000241444">
    <property type="component" value="Unassembled WGS sequence"/>
</dbReference>
<gene>
    <name evidence="2" type="ORF">CU102_17430</name>
</gene>
<proteinExistence type="predicted"/>
<dbReference type="EMBL" id="PGGO01000013">
    <property type="protein sequence ID" value="PSH67667.1"/>
    <property type="molecule type" value="Genomic_DNA"/>
</dbReference>
<dbReference type="AlphaFoldDB" id="A0A2P7BMH6"/>
<protein>
    <recommendedName>
        <fullName evidence="4">Secreted protein</fullName>
    </recommendedName>
</protein>
<accession>A0A2P7BMH6</accession>
<evidence type="ECO:0000313" key="2">
    <source>
        <dbReference type="EMBL" id="PSH67667.1"/>
    </source>
</evidence>
<sequence length="174" mass="18187">MNFRFLLLFAALGLSACNGSDSSDQQTNEGTFVPPVAVVDTGDTKAIGDTGGGKIIEPEPTAQQITRMKAADLQARGKINEAALVLKEAGLISEAAGTFKSAGPDEEAYKLYAPEDYVVEDKTKYDGSAGAKLAAAVGNHDGYASFVEVQAFFDSRSPLPAARARAAAKVQVVE</sequence>
<comment type="caution">
    <text evidence="2">The sequence shown here is derived from an EMBL/GenBank/DDBJ whole genome shotgun (WGS) entry which is preliminary data.</text>
</comment>
<evidence type="ECO:0000313" key="3">
    <source>
        <dbReference type="Proteomes" id="UP000241444"/>
    </source>
</evidence>
<feature type="signal peptide" evidence="1">
    <location>
        <begin position="1"/>
        <end position="16"/>
    </location>
</feature>
<name>A0A2P7BMH6_9HYPH</name>
<feature type="chain" id="PRO_5015159378" description="Secreted protein" evidence="1">
    <location>
        <begin position="17"/>
        <end position="174"/>
    </location>
</feature>
<evidence type="ECO:0000256" key="1">
    <source>
        <dbReference type="SAM" id="SignalP"/>
    </source>
</evidence>
<dbReference type="PROSITE" id="PS51257">
    <property type="entry name" value="PROKAR_LIPOPROTEIN"/>
    <property type="match status" value="1"/>
</dbReference>
<dbReference type="RefSeq" id="WP_106712382.1">
    <property type="nucleotide sequence ID" value="NZ_PGGO01000013.1"/>
</dbReference>
<organism evidence="2 3">
    <name type="scientific">Phyllobacterium brassicacearum</name>
    <dbReference type="NCBI Taxonomy" id="314235"/>
    <lineage>
        <taxon>Bacteria</taxon>
        <taxon>Pseudomonadati</taxon>
        <taxon>Pseudomonadota</taxon>
        <taxon>Alphaproteobacteria</taxon>
        <taxon>Hyphomicrobiales</taxon>
        <taxon>Phyllobacteriaceae</taxon>
        <taxon>Phyllobacterium</taxon>
    </lineage>
</organism>